<keyword evidence="3" id="KW-0731">Sigma factor</keyword>
<keyword evidence="2" id="KW-0805">Transcription regulation</keyword>
<evidence type="ECO:0000256" key="1">
    <source>
        <dbReference type="ARBA" id="ARBA00010641"/>
    </source>
</evidence>
<dbReference type="EMBL" id="JBFYGN010000005">
    <property type="protein sequence ID" value="MEX8192334.1"/>
    <property type="molecule type" value="Genomic_DNA"/>
</dbReference>
<comment type="similarity">
    <text evidence="1">Belongs to the sigma-70 factor family. ECF subfamily.</text>
</comment>
<gene>
    <name evidence="7" type="ORF">AB6724_05710</name>
</gene>
<dbReference type="InterPro" id="IPR053866">
    <property type="entry name" value="PhyR_sigma2"/>
</dbReference>
<dbReference type="Pfam" id="PF08281">
    <property type="entry name" value="Sigma70_r4_2"/>
    <property type="match status" value="1"/>
</dbReference>
<dbReference type="Pfam" id="PF22029">
    <property type="entry name" value="PhyR_sigma2"/>
    <property type="match status" value="1"/>
</dbReference>
<dbReference type="Proteomes" id="UP001561046">
    <property type="component" value="Unassembled WGS sequence"/>
</dbReference>
<dbReference type="InterPro" id="IPR013324">
    <property type="entry name" value="RNA_pol_sigma_r3/r4-like"/>
</dbReference>
<dbReference type="InterPro" id="IPR036388">
    <property type="entry name" value="WH-like_DNA-bd_sf"/>
</dbReference>
<keyword evidence="4" id="KW-0804">Transcription</keyword>
<proteinExistence type="inferred from homology"/>
<dbReference type="InterPro" id="IPR014284">
    <property type="entry name" value="RNA_pol_sigma-70_dom"/>
</dbReference>
<evidence type="ECO:0000259" key="5">
    <source>
        <dbReference type="Pfam" id="PF08281"/>
    </source>
</evidence>
<dbReference type="PANTHER" id="PTHR43133:SF25">
    <property type="entry name" value="RNA POLYMERASE SIGMA FACTOR RFAY-RELATED"/>
    <property type="match status" value="1"/>
</dbReference>
<keyword evidence="8" id="KW-1185">Reference proteome</keyword>
<evidence type="ECO:0000256" key="4">
    <source>
        <dbReference type="ARBA" id="ARBA00023163"/>
    </source>
</evidence>
<feature type="domain" description="RNA polymerase sigma factor 70 region 4 type 2" evidence="5">
    <location>
        <begin position="106"/>
        <end position="157"/>
    </location>
</feature>
<name>A0ABV3ZT35_9BURK</name>
<accession>A0ABV3ZT35</accession>
<protein>
    <submittedName>
        <fullName evidence="7">RNA polymerase sigma factor</fullName>
    </submittedName>
</protein>
<reference evidence="7 8" key="1">
    <citation type="journal article" date="2013" name="Int. J. Syst. Evol. Microbiol.">
        <title>Comamonas guangdongensis sp. nov., isolated from subterranean forest sediment, and emended description of the genus Comamonas.</title>
        <authorList>
            <person name="Zhang J."/>
            <person name="Wang Y."/>
            <person name="Zhou S."/>
            <person name="Wu C."/>
            <person name="He J."/>
            <person name="Li F."/>
        </authorList>
    </citation>
    <scope>NUCLEOTIDE SEQUENCE [LARGE SCALE GENOMIC DNA]</scope>
    <source>
        <strain evidence="7 8">CCTCC AB2011133</strain>
    </source>
</reference>
<sequence>MNIDAAIVHIPRLRRYARALAGDAALADDLVQDTLERACQKWALWRPPAAASADQVQKALRSWLLTLMHNLYANQWQQSARHRTVELDETMDPVHDPTAKLALQLDLERALAMLAPQAREVLLLIGMEQFSYGETAQMLGVPVGTVMSRLSRAREQLRRLMEGERAATTVLRAVK</sequence>
<dbReference type="InterPro" id="IPR039425">
    <property type="entry name" value="RNA_pol_sigma-70-like"/>
</dbReference>
<comment type="caution">
    <text evidence="7">The sequence shown here is derived from an EMBL/GenBank/DDBJ whole genome shotgun (WGS) entry which is preliminary data.</text>
</comment>
<evidence type="ECO:0000256" key="3">
    <source>
        <dbReference type="ARBA" id="ARBA00023082"/>
    </source>
</evidence>
<evidence type="ECO:0000259" key="6">
    <source>
        <dbReference type="Pfam" id="PF22029"/>
    </source>
</evidence>
<dbReference type="PANTHER" id="PTHR43133">
    <property type="entry name" value="RNA POLYMERASE ECF-TYPE SIGMA FACTO"/>
    <property type="match status" value="1"/>
</dbReference>
<evidence type="ECO:0000313" key="7">
    <source>
        <dbReference type="EMBL" id="MEX8192334.1"/>
    </source>
</evidence>
<feature type="domain" description="PhyR sigma2" evidence="6">
    <location>
        <begin position="9"/>
        <end position="48"/>
    </location>
</feature>
<dbReference type="SUPFAM" id="SSF88946">
    <property type="entry name" value="Sigma2 domain of RNA polymerase sigma factors"/>
    <property type="match status" value="1"/>
</dbReference>
<dbReference type="RefSeq" id="WP_369337539.1">
    <property type="nucleotide sequence ID" value="NZ_JBFYGN010000005.1"/>
</dbReference>
<dbReference type="Gene3D" id="1.10.10.10">
    <property type="entry name" value="Winged helix-like DNA-binding domain superfamily/Winged helix DNA-binding domain"/>
    <property type="match status" value="1"/>
</dbReference>
<dbReference type="CDD" id="cd06171">
    <property type="entry name" value="Sigma70_r4"/>
    <property type="match status" value="1"/>
</dbReference>
<dbReference type="Gene3D" id="1.10.1740.10">
    <property type="match status" value="1"/>
</dbReference>
<evidence type="ECO:0000313" key="8">
    <source>
        <dbReference type="Proteomes" id="UP001561046"/>
    </source>
</evidence>
<organism evidence="7 8">
    <name type="scientific">Comamonas guangdongensis</name>
    <dbReference type="NCBI Taxonomy" id="510515"/>
    <lineage>
        <taxon>Bacteria</taxon>
        <taxon>Pseudomonadati</taxon>
        <taxon>Pseudomonadota</taxon>
        <taxon>Betaproteobacteria</taxon>
        <taxon>Burkholderiales</taxon>
        <taxon>Comamonadaceae</taxon>
        <taxon>Comamonas</taxon>
    </lineage>
</organism>
<dbReference type="NCBIfam" id="TIGR02937">
    <property type="entry name" value="sigma70-ECF"/>
    <property type="match status" value="1"/>
</dbReference>
<dbReference type="InterPro" id="IPR013325">
    <property type="entry name" value="RNA_pol_sigma_r2"/>
</dbReference>
<dbReference type="InterPro" id="IPR013249">
    <property type="entry name" value="RNA_pol_sigma70_r4_t2"/>
</dbReference>
<evidence type="ECO:0000256" key="2">
    <source>
        <dbReference type="ARBA" id="ARBA00023015"/>
    </source>
</evidence>
<dbReference type="SUPFAM" id="SSF88659">
    <property type="entry name" value="Sigma3 and sigma4 domains of RNA polymerase sigma factors"/>
    <property type="match status" value="1"/>
</dbReference>